<dbReference type="EMBL" id="QMNG01000032">
    <property type="protein sequence ID" value="RLC36736.1"/>
    <property type="molecule type" value="Genomic_DNA"/>
</dbReference>
<dbReference type="Proteomes" id="UP000281261">
    <property type="component" value="Unassembled WGS sequence"/>
</dbReference>
<organism evidence="1 2">
    <name type="scientific">candidate division Kazan bacterium</name>
    <dbReference type="NCBI Taxonomy" id="2202143"/>
    <lineage>
        <taxon>Bacteria</taxon>
        <taxon>Bacteria division Kazan-3B-28</taxon>
    </lineage>
</organism>
<reference evidence="1 2" key="1">
    <citation type="submission" date="2018-06" db="EMBL/GenBank/DDBJ databases">
        <title>Extensive metabolic versatility and redundancy in microbially diverse, dynamic hydrothermal sediments.</title>
        <authorList>
            <person name="Dombrowski N."/>
            <person name="Teske A."/>
            <person name="Baker B.J."/>
        </authorList>
    </citation>
    <scope>NUCLEOTIDE SEQUENCE [LARGE SCALE GENOMIC DNA]</scope>
    <source>
        <strain evidence="1">B79_G16</strain>
    </source>
</reference>
<protein>
    <submittedName>
        <fullName evidence="1">Uncharacterized protein</fullName>
    </submittedName>
</protein>
<gene>
    <name evidence="1" type="ORF">DRH29_03920</name>
</gene>
<name>A0A420ZBW3_UNCK3</name>
<comment type="caution">
    <text evidence="1">The sequence shown here is derived from an EMBL/GenBank/DDBJ whole genome shotgun (WGS) entry which is preliminary data.</text>
</comment>
<proteinExistence type="predicted"/>
<sequence length="378" mass="43513">MARQNKPSIEQFFVTRGYRVSAYELLPNKKSVEAIVISRSGTDLNKLKQILTKELTQQGCDVVPWRTDIYIFSDNISDVKEKLQKLNFTDMRIEVVNIFEGPTPLIINNALLNEFEKVLQGKGFLIPRRYLAYHPSQKKSHANDDLIDLYDGLEYRIRYSRDIKGEGYFVLTLDHHLFVNFTKNLHEIMTLLSTKRNRNEIKDFFLGRLMVKHCPSLCPDSNTSKCPLKKVKRRLSGYVREILFNDEEKYDKFSSLAVTPRLCSKLRNFASITAPIVLCIDEEGNALWVSSLFLYPEPNLYNISEFVRELKDQASADTAIRDIRVFSFLDTGYGKANPYASKDRFNAITRMLETLSIDSLIVNGVNFDLVPLPIEVAI</sequence>
<evidence type="ECO:0000313" key="1">
    <source>
        <dbReference type="EMBL" id="RLC36736.1"/>
    </source>
</evidence>
<dbReference type="AlphaFoldDB" id="A0A420ZBW3"/>
<accession>A0A420ZBW3</accession>
<evidence type="ECO:0000313" key="2">
    <source>
        <dbReference type="Proteomes" id="UP000281261"/>
    </source>
</evidence>